<dbReference type="SMART" id="SM00702">
    <property type="entry name" value="P4Hc"/>
    <property type="match status" value="1"/>
</dbReference>
<gene>
    <name evidence="10" type="primary">LOC112045554</name>
</gene>
<keyword evidence="4" id="KW-0560">Oxidoreductase</keyword>
<evidence type="ECO:0000256" key="5">
    <source>
        <dbReference type="ARBA" id="ARBA00023004"/>
    </source>
</evidence>
<feature type="transmembrane region" description="Helical" evidence="7">
    <location>
        <begin position="35"/>
        <end position="55"/>
    </location>
</feature>
<dbReference type="PANTHER" id="PTHR14650">
    <property type="entry name" value="PROLYL HYDROXYLASE-RELATED"/>
    <property type="match status" value="1"/>
</dbReference>
<dbReference type="GeneID" id="112045554"/>
<dbReference type="InterPro" id="IPR005123">
    <property type="entry name" value="Oxoglu/Fe-dep_dioxygenase_dom"/>
</dbReference>
<evidence type="ECO:0000313" key="10">
    <source>
        <dbReference type="RefSeq" id="XP_023937549.1"/>
    </source>
</evidence>
<dbReference type="InterPro" id="IPR039210">
    <property type="entry name" value="OGFOD3"/>
</dbReference>
<evidence type="ECO:0000313" key="9">
    <source>
        <dbReference type="Proteomes" id="UP001652582"/>
    </source>
</evidence>
<evidence type="ECO:0000259" key="8">
    <source>
        <dbReference type="PROSITE" id="PS51471"/>
    </source>
</evidence>
<dbReference type="PANTHER" id="PTHR14650:SF1">
    <property type="entry name" value="2-OXOGLUTARATE AND IRON-DEPENDENT OXYGENASE DOMAIN-CONTAINING PROTEIN 3"/>
    <property type="match status" value="1"/>
</dbReference>
<evidence type="ECO:0000256" key="4">
    <source>
        <dbReference type="ARBA" id="ARBA00023002"/>
    </source>
</evidence>
<dbReference type="Proteomes" id="UP001652582">
    <property type="component" value="Chromosome 17"/>
</dbReference>
<evidence type="ECO:0000256" key="2">
    <source>
        <dbReference type="ARBA" id="ARBA00022723"/>
    </source>
</evidence>
<name>A0A6J1MSP4_BICAN</name>
<sequence length="316" mass="36120">MSDAKKRVKSNTKTENKTNNDEKTSAKRPSVNKGLPLRVMSRIVVIISLLIIVYYSSKDTFRTFAKQSDLLPGIGQVVECSMDYIKELHKFEGCAPRDCKRFVTDKVVSVREVEELLRIATKGLKYGGSFGGASILDLHSGAMSKGQHFINIYEAADLKNLFTQEDFNVIRIVRDKIKYSIAHHFGVQPDKIYSTHPTFFSEISDKKAFTEHDEYWHAHVDKVTYKSFHYTTLLYLSDYGIDFKGGRFVFIDEKINSTVEPRKARLSMFTSGAENTHYVEKVTSGVRYAMTIPFTCDKKYAIEDPSINKYNKIHSN</sequence>
<feature type="compositionally biased region" description="Basic residues" evidence="6">
    <location>
        <begin position="1"/>
        <end position="10"/>
    </location>
</feature>
<reference evidence="10" key="1">
    <citation type="submission" date="2025-08" db="UniProtKB">
        <authorList>
            <consortium name="RefSeq"/>
        </authorList>
    </citation>
    <scope>IDENTIFICATION</scope>
</reference>
<dbReference type="KEGG" id="bany:112045554"/>
<dbReference type="AlphaFoldDB" id="A0A6J1MSP4"/>
<dbReference type="GO" id="GO:0016020">
    <property type="term" value="C:membrane"/>
    <property type="evidence" value="ECO:0007669"/>
    <property type="project" value="TreeGrafter"/>
</dbReference>
<dbReference type="InterPro" id="IPR044862">
    <property type="entry name" value="Pro_4_hyd_alph_FE2OG_OXY"/>
</dbReference>
<comment type="cofactor">
    <cofactor evidence="1">
        <name>L-ascorbate</name>
        <dbReference type="ChEBI" id="CHEBI:38290"/>
    </cofactor>
</comment>
<organism evidence="9 10">
    <name type="scientific">Bicyclus anynana</name>
    <name type="common">Squinting bush brown butterfly</name>
    <dbReference type="NCBI Taxonomy" id="110368"/>
    <lineage>
        <taxon>Eukaryota</taxon>
        <taxon>Metazoa</taxon>
        <taxon>Ecdysozoa</taxon>
        <taxon>Arthropoda</taxon>
        <taxon>Hexapoda</taxon>
        <taxon>Insecta</taxon>
        <taxon>Pterygota</taxon>
        <taxon>Neoptera</taxon>
        <taxon>Endopterygota</taxon>
        <taxon>Lepidoptera</taxon>
        <taxon>Glossata</taxon>
        <taxon>Ditrysia</taxon>
        <taxon>Papilionoidea</taxon>
        <taxon>Nymphalidae</taxon>
        <taxon>Satyrinae</taxon>
        <taxon>Satyrini</taxon>
        <taxon>Mycalesina</taxon>
        <taxon>Bicyclus</taxon>
    </lineage>
</organism>
<accession>A0A6J1MSP4</accession>
<dbReference type="GO" id="GO:0005506">
    <property type="term" value="F:iron ion binding"/>
    <property type="evidence" value="ECO:0007669"/>
    <property type="project" value="InterPro"/>
</dbReference>
<dbReference type="InterPro" id="IPR006620">
    <property type="entry name" value="Pro_4_hyd_alph"/>
</dbReference>
<keyword evidence="7" id="KW-0812">Transmembrane</keyword>
<proteinExistence type="predicted"/>
<keyword evidence="3" id="KW-0223">Dioxygenase</keyword>
<dbReference type="GO" id="GO:0016705">
    <property type="term" value="F:oxidoreductase activity, acting on paired donors, with incorporation or reduction of molecular oxygen"/>
    <property type="evidence" value="ECO:0007669"/>
    <property type="project" value="InterPro"/>
</dbReference>
<evidence type="ECO:0000256" key="3">
    <source>
        <dbReference type="ARBA" id="ARBA00022964"/>
    </source>
</evidence>
<evidence type="ECO:0000256" key="7">
    <source>
        <dbReference type="SAM" id="Phobius"/>
    </source>
</evidence>
<feature type="compositionally biased region" description="Basic and acidic residues" evidence="6">
    <location>
        <begin position="12"/>
        <end position="25"/>
    </location>
</feature>
<evidence type="ECO:0000256" key="1">
    <source>
        <dbReference type="ARBA" id="ARBA00001961"/>
    </source>
</evidence>
<dbReference type="OrthoDB" id="427071at2759"/>
<evidence type="ECO:0000256" key="6">
    <source>
        <dbReference type="SAM" id="MobiDB-lite"/>
    </source>
</evidence>
<keyword evidence="7" id="KW-1133">Transmembrane helix</keyword>
<protein>
    <submittedName>
        <fullName evidence="10">2-oxoglutarate and iron-dependent oxygenase domain-containing protein 3</fullName>
    </submittedName>
</protein>
<dbReference type="RefSeq" id="XP_023937549.1">
    <property type="nucleotide sequence ID" value="XM_024081781.2"/>
</dbReference>
<keyword evidence="2" id="KW-0479">Metal-binding</keyword>
<feature type="domain" description="Fe2OG dioxygenase" evidence="8">
    <location>
        <begin position="194"/>
        <end position="298"/>
    </location>
</feature>
<dbReference type="GO" id="GO:0031418">
    <property type="term" value="F:L-ascorbic acid binding"/>
    <property type="evidence" value="ECO:0007669"/>
    <property type="project" value="InterPro"/>
</dbReference>
<dbReference type="PROSITE" id="PS51471">
    <property type="entry name" value="FE2OG_OXY"/>
    <property type="match status" value="1"/>
</dbReference>
<feature type="region of interest" description="Disordered" evidence="6">
    <location>
        <begin position="1"/>
        <end position="30"/>
    </location>
</feature>
<dbReference type="GO" id="GO:0051213">
    <property type="term" value="F:dioxygenase activity"/>
    <property type="evidence" value="ECO:0007669"/>
    <property type="project" value="UniProtKB-KW"/>
</dbReference>
<keyword evidence="9" id="KW-1185">Reference proteome</keyword>
<dbReference type="Gene3D" id="2.60.120.620">
    <property type="entry name" value="q2cbj1_9rhob like domain"/>
    <property type="match status" value="1"/>
</dbReference>
<keyword evidence="5" id="KW-0408">Iron</keyword>
<keyword evidence="7" id="KW-0472">Membrane</keyword>
<dbReference type="Pfam" id="PF13640">
    <property type="entry name" value="2OG-FeII_Oxy_3"/>
    <property type="match status" value="1"/>
</dbReference>